<dbReference type="RefSeq" id="WP_154278467.1">
    <property type="nucleotide sequence ID" value="NZ_WKLJ01000063.1"/>
</dbReference>
<accession>A0A6G1Z879</accession>
<dbReference type="AlphaFoldDB" id="A0A6G1Z879"/>
<proteinExistence type="predicted"/>
<dbReference type="SUPFAM" id="SSF48452">
    <property type="entry name" value="TPR-like"/>
    <property type="match status" value="1"/>
</dbReference>
<evidence type="ECO:0000313" key="2">
    <source>
        <dbReference type="EMBL" id="MRY10129.1"/>
    </source>
</evidence>
<dbReference type="Gene3D" id="1.25.40.390">
    <property type="match status" value="1"/>
</dbReference>
<comment type="caution">
    <text evidence="2">The sequence shown here is derived from an EMBL/GenBank/DDBJ whole genome shotgun (WGS) entry which is preliminary data.</text>
</comment>
<gene>
    <name evidence="2" type="ORF">GKE01_01445</name>
</gene>
<keyword evidence="2" id="KW-0449">Lipoprotein</keyword>
<organism evidence="2">
    <name type="scientific">Parabacteroides goldsteinii</name>
    <dbReference type="NCBI Taxonomy" id="328812"/>
    <lineage>
        <taxon>Bacteria</taxon>
        <taxon>Pseudomonadati</taxon>
        <taxon>Bacteroidota</taxon>
        <taxon>Bacteroidia</taxon>
        <taxon>Bacteroidales</taxon>
        <taxon>Tannerellaceae</taxon>
        <taxon>Parabacteroides</taxon>
    </lineage>
</organism>
<name>A0A6G1Z879_9BACT</name>
<dbReference type="Pfam" id="PF12771">
    <property type="entry name" value="SusD-like_2"/>
    <property type="match status" value="1"/>
</dbReference>
<reference evidence="2" key="1">
    <citation type="journal article" date="2019" name="Nat. Med.">
        <title>A library of human gut bacterial isolates paired with longitudinal multiomics data enables mechanistic microbiome research.</title>
        <authorList>
            <person name="Poyet M."/>
            <person name="Groussin M."/>
            <person name="Gibbons S.M."/>
            <person name="Avila-Pacheco J."/>
            <person name="Jiang X."/>
            <person name="Kearney S.M."/>
            <person name="Perrotta A.R."/>
            <person name="Berdy B."/>
            <person name="Zhao S."/>
            <person name="Lieberman T.D."/>
            <person name="Swanson P.K."/>
            <person name="Smith M."/>
            <person name="Roesemann S."/>
            <person name="Alexander J.E."/>
            <person name="Rich S.A."/>
            <person name="Livny J."/>
            <person name="Vlamakis H."/>
            <person name="Clish C."/>
            <person name="Bullock K."/>
            <person name="Deik A."/>
            <person name="Scott J."/>
            <person name="Pierce K.A."/>
            <person name="Xavier R.J."/>
            <person name="Alm E.J."/>
        </authorList>
    </citation>
    <scope>NUCLEOTIDE SEQUENCE</scope>
    <source>
        <strain evidence="2">BIOML-A4</strain>
    </source>
</reference>
<dbReference type="PROSITE" id="PS51257">
    <property type="entry name" value="PROKAR_LIPOPROTEIN"/>
    <property type="match status" value="1"/>
</dbReference>
<dbReference type="CDD" id="cd08977">
    <property type="entry name" value="SusD"/>
    <property type="match status" value="1"/>
</dbReference>
<keyword evidence="1" id="KW-0732">Signal</keyword>
<dbReference type="InterPro" id="IPR011990">
    <property type="entry name" value="TPR-like_helical_dom_sf"/>
</dbReference>
<dbReference type="InterPro" id="IPR041662">
    <property type="entry name" value="SusD-like_2"/>
</dbReference>
<protein>
    <submittedName>
        <fullName evidence="2">SusD/RagB family nutrient-binding outer membrane lipoprotein</fullName>
    </submittedName>
</protein>
<sequence length="506" mass="57971">MKRFNRYITLLLIATALISCNKFDDINTDPDATTKVTSSLLANGLLLDIMQTGGSKNFVYDNFLSKQLAWGEGMESYQYNIFDRSSFSGFKMLTNCEKMLEAASEDDQNAYGGLAHFLKAYKLFYMSLEMGDIPYEEAIQGETGLVKPKYNTQKEVMQFVLADLDKAYELFSQANDFTGDEMLGGNVEKWKKVTTALQLKVLMSLSLKESDPDLKIKERFASIFSSRLLMDSNDDNLQLTYADKANTVYPFHNTQTKHAGYSMISTTIINAFQETEDPRLFYYAKPAQSKIDEGLTADDRNAYLGVDPSLPFDQIKKMFSSGSFCGLNPRYTDLPSGEPLMRISYLEQNFILAEAAIRGWISADASVYYKKGIKASMDFITTYTPDEEIYHYGHPLTEDVKNAFLENPQIQLGSNKEENIEKILTQRYLASFMQHPYDSYYDYRRTGYPKLPINPETNQNPVHDKIPVRWMYPKSEYDYNKENVEEAVQRQFGGVDDVNKEMWILQ</sequence>
<dbReference type="EMBL" id="WKLP01000002">
    <property type="protein sequence ID" value="MRY10129.1"/>
    <property type="molecule type" value="Genomic_DNA"/>
</dbReference>
<feature type="signal peptide" evidence="1">
    <location>
        <begin position="1"/>
        <end position="24"/>
    </location>
</feature>
<evidence type="ECO:0000256" key="1">
    <source>
        <dbReference type="SAM" id="SignalP"/>
    </source>
</evidence>
<feature type="chain" id="PRO_5026204957" evidence="1">
    <location>
        <begin position="25"/>
        <end position="506"/>
    </location>
</feature>